<feature type="transmembrane region" description="Helical" evidence="12">
    <location>
        <begin position="66"/>
        <end position="88"/>
    </location>
</feature>
<keyword evidence="7 12" id="KW-0472">Membrane</keyword>
<dbReference type="OrthoDB" id="5951059at2759"/>
<organism evidence="14 15">
    <name type="scientific">Dinothrombium tinctorium</name>
    <dbReference type="NCBI Taxonomy" id="1965070"/>
    <lineage>
        <taxon>Eukaryota</taxon>
        <taxon>Metazoa</taxon>
        <taxon>Ecdysozoa</taxon>
        <taxon>Arthropoda</taxon>
        <taxon>Chelicerata</taxon>
        <taxon>Arachnida</taxon>
        <taxon>Acari</taxon>
        <taxon>Acariformes</taxon>
        <taxon>Trombidiformes</taxon>
        <taxon>Prostigmata</taxon>
        <taxon>Anystina</taxon>
        <taxon>Parasitengona</taxon>
        <taxon>Trombidioidea</taxon>
        <taxon>Trombidiidae</taxon>
        <taxon>Dinothrombium</taxon>
    </lineage>
</organism>
<dbReference type="CDD" id="cd14967">
    <property type="entry name" value="7tmA_amine_R-like"/>
    <property type="match status" value="1"/>
</dbReference>
<evidence type="ECO:0000256" key="8">
    <source>
        <dbReference type="ARBA" id="ARBA00023170"/>
    </source>
</evidence>
<dbReference type="EMBL" id="NCKU01013469">
    <property type="protein sequence ID" value="RWR99821.1"/>
    <property type="molecule type" value="Genomic_DNA"/>
</dbReference>
<dbReference type="AlphaFoldDB" id="A0A3S3P331"/>
<keyword evidence="3" id="KW-1003">Cell membrane</keyword>
<evidence type="ECO:0000313" key="15">
    <source>
        <dbReference type="Proteomes" id="UP000285301"/>
    </source>
</evidence>
<evidence type="ECO:0000256" key="6">
    <source>
        <dbReference type="ARBA" id="ARBA00023040"/>
    </source>
</evidence>
<evidence type="ECO:0000256" key="1">
    <source>
        <dbReference type="ARBA" id="ARBA00004651"/>
    </source>
</evidence>
<evidence type="ECO:0000259" key="13">
    <source>
        <dbReference type="PROSITE" id="PS50262"/>
    </source>
</evidence>
<feature type="transmembrane region" description="Helical" evidence="12">
    <location>
        <begin position="27"/>
        <end position="54"/>
    </location>
</feature>
<dbReference type="PROSITE" id="PS50262">
    <property type="entry name" value="G_PROTEIN_RECEP_F1_2"/>
    <property type="match status" value="1"/>
</dbReference>
<dbReference type="GO" id="GO:0004930">
    <property type="term" value="F:G protein-coupled receptor activity"/>
    <property type="evidence" value="ECO:0007669"/>
    <property type="project" value="UniProtKB-KW"/>
</dbReference>
<feature type="region of interest" description="Disordered" evidence="11">
    <location>
        <begin position="228"/>
        <end position="251"/>
    </location>
</feature>
<protein>
    <submittedName>
        <fullName evidence="14">5-hydroxytryptamine receptor-like protein</fullName>
    </submittedName>
</protein>
<keyword evidence="8 10" id="KW-0675">Receptor</keyword>
<keyword evidence="9 10" id="KW-0807">Transducer</keyword>
<evidence type="ECO:0000256" key="10">
    <source>
        <dbReference type="RuleBase" id="RU000688"/>
    </source>
</evidence>
<dbReference type="STRING" id="1965070.A0A3S3P331"/>
<feature type="transmembrane region" description="Helical" evidence="12">
    <location>
        <begin position="147"/>
        <end position="169"/>
    </location>
</feature>
<dbReference type="Gene3D" id="1.20.1070.10">
    <property type="entry name" value="Rhodopsin 7-helix transmembrane proteins"/>
    <property type="match status" value="1"/>
</dbReference>
<feature type="transmembrane region" description="Helical" evidence="12">
    <location>
        <begin position="343"/>
        <end position="364"/>
    </location>
</feature>
<evidence type="ECO:0000256" key="2">
    <source>
        <dbReference type="ARBA" id="ARBA00010663"/>
    </source>
</evidence>
<dbReference type="GO" id="GO:0005886">
    <property type="term" value="C:plasma membrane"/>
    <property type="evidence" value="ECO:0007669"/>
    <property type="project" value="UniProtKB-SubCell"/>
</dbReference>
<keyword evidence="5 12" id="KW-1133">Transmembrane helix</keyword>
<evidence type="ECO:0000256" key="7">
    <source>
        <dbReference type="ARBA" id="ARBA00023136"/>
    </source>
</evidence>
<dbReference type="SMART" id="SM01381">
    <property type="entry name" value="7TM_GPCR_Srsx"/>
    <property type="match status" value="1"/>
</dbReference>
<dbReference type="Proteomes" id="UP000285301">
    <property type="component" value="Unassembled WGS sequence"/>
</dbReference>
<dbReference type="PROSITE" id="PS00237">
    <property type="entry name" value="G_PROTEIN_RECEP_F1_1"/>
    <property type="match status" value="1"/>
</dbReference>
<evidence type="ECO:0000256" key="12">
    <source>
        <dbReference type="SAM" id="Phobius"/>
    </source>
</evidence>
<dbReference type="PRINTS" id="PR00237">
    <property type="entry name" value="GPCRRHODOPSN"/>
</dbReference>
<dbReference type="Pfam" id="PF00001">
    <property type="entry name" value="7tm_1"/>
    <property type="match status" value="1"/>
</dbReference>
<name>A0A3S3P331_9ACAR</name>
<reference evidence="14 15" key="1">
    <citation type="journal article" date="2018" name="Gigascience">
        <title>Genomes of trombidid mites reveal novel predicted allergens and laterally-transferred genes associated with secondary metabolism.</title>
        <authorList>
            <person name="Dong X."/>
            <person name="Chaisiri K."/>
            <person name="Xia D."/>
            <person name="Armstrong S.D."/>
            <person name="Fang Y."/>
            <person name="Donnelly M.J."/>
            <person name="Kadowaki T."/>
            <person name="McGarry J.W."/>
            <person name="Darby A.C."/>
            <person name="Makepeace B.L."/>
        </authorList>
    </citation>
    <scope>NUCLEOTIDE SEQUENCE [LARGE SCALE GENOMIC DNA]</scope>
    <source>
        <strain evidence="14">UoL-WK</strain>
    </source>
</reference>
<evidence type="ECO:0000256" key="3">
    <source>
        <dbReference type="ARBA" id="ARBA00022475"/>
    </source>
</evidence>
<dbReference type="InterPro" id="IPR017452">
    <property type="entry name" value="GPCR_Rhodpsn_7TM"/>
</dbReference>
<sequence length="375" mass="42661">MSNKSVFCKTFIKQDDFDYICAEKVNFIVFIAGIFFVIFIILTVVGNSLVILAIFKDKRLRTPSNYLILSLAVTDLIVGLITVPWRAFQDLRDYGTWPYGALLCDLRVVIDRLCVDASIFHLLAIAIDRFLCVTSVRYSVSRNGKRIALMVGVVWFAAFLLAIAAFAGWRDDKYEERIAQDICFVSTAFSLNLTVLLVIFTIPVILMTILYIRVYQIAKKNIRYKPGNSSDASSTNHSQNQNIESSVGNQNESKVSFSASESSESAAADIKVQRQKPVTIEIKRNTKKFNPNDRREKKVARTLFIITACVILCWFPFFTYYALTSIFDVKFASDSNFFFNGSLWLGYLNSLLNPIIYAATNTYYRDAFKKILKIK</sequence>
<evidence type="ECO:0000256" key="5">
    <source>
        <dbReference type="ARBA" id="ARBA00022989"/>
    </source>
</evidence>
<evidence type="ECO:0000256" key="11">
    <source>
        <dbReference type="SAM" id="MobiDB-lite"/>
    </source>
</evidence>
<keyword evidence="6 10" id="KW-0297">G-protein coupled receptor</keyword>
<keyword evidence="4 10" id="KW-0812">Transmembrane</keyword>
<comment type="caution">
    <text evidence="14">The sequence shown here is derived from an EMBL/GenBank/DDBJ whole genome shotgun (WGS) entry which is preliminary data.</text>
</comment>
<dbReference type="InterPro" id="IPR000276">
    <property type="entry name" value="GPCR_Rhodpsn"/>
</dbReference>
<gene>
    <name evidence="14" type="ORF">B4U79_08833</name>
</gene>
<comment type="subcellular location">
    <subcellularLocation>
        <location evidence="1">Cell membrane</location>
        <topology evidence="1">Multi-pass membrane protein</topology>
    </subcellularLocation>
</comment>
<proteinExistence type="inferred from homology"/>
<evidence type="ECO:0000256" key="9">
    <source>
        <dbReference type="ARBA" id="ARBA00023224"/>
    </source>
</evidence>
<keyword evidence="15" id="KW-1185">Reference proteome</keyword>
<dbReference type="SUPFAM" id="SSF81321">
    <property type="entry name" value="Family A G protein-coupled receptor-like"/>
    <property type="match status" value="1"/>
</dbReference>
<evidence type="ECO:0000313" key="14">
    <source>
        <dbReference type="EMBL" id="RWR99821.1"/>
    </source>
</evidence>
<feature type="domain" description="G-protein coupled receptors family 1 profile" evidence="13">
    <location>
        <begin position="46"/>
        <end position="357"/>
    </location>
</feature>
<comment type="similarity">
    <text evidence="2 10">Belongs to the G-protein coupled receptor 1 family.</text>
</comment>
<dbReference type="PANTHER" id="PTHR24248">
    <property type="entry name" value="ADRENERGIC RECEPTOR-RELATED G-PROTEIN COUPLED RECEPTOR"/>
    <property type="match status" value="1"/>
</dbReference>
<feature type="transmembrane region" description="Helical" evidence="12">
    <location>
        <begin position="303"/>
        <end position="323"/>
    </location>
</feature>
<feature type="transmembrane region" description="Helical" evidence="12">
    <location>
        <begin position="189"/>
        <end position="212"/>
    </location>
</feature>
<evidence type="ECO:0000256" key="4">
    <source>
        <dbReference type="ARBA" id="ARBA00022692"/>
    </source>
</evidence>
<accession>A0A3S3P331</accession>